<comment type="catalytic activity">
    <reaction evidence="6">
        <text>3-(methylsulfanyl)propanoyl-CoA + oxidized [electron-transfer flavoprotein] + H(+) = 3-(methylsulfanyl)acryloyl-CoA + reduced [electron-transfer flavoprotein]</text>
        <dbReference type="Rhea" id="RHEA:52612"/>
        <dbReference type="Rhea" id="RHEA-COMP:10685"/>
        <dbReference type="Rhea" id="RHEA-COMP:10686"/>
        <dbReference type="ChEBI" id="CHEBI:15378"/>
        <dbReference type="ChEBI" id="CHEBI:57692"/>
        <dbReference type="ChEBI" id="CHEBI:58307"/>
        <dbReference type="ChEBI" id="CHEBI:82815"/>
        <dbReference type="ChEBI" id="CHEBI:84994"/>
        <dbReference type="EC" id="1.3.99.41"/>
    </reaction>
    <physiologicalReaction direction="left-to-right" evidence="6">
        <dbReference type="Rhea" id="RHEA:52613"/>
    </physiologicalReaction>
</comment>
<feature type="domain" description="Acyl-CoA dehydrogenase/oxidase C-terminal" evidence="11">
    <location>
        <begin position="282"/>
        <end position="451"/>
    </location>
</feature>
<dbReference type="Pfam" id="PF00441">
    <property type="entry name" value="Acyl-CoA_dh_1"/>
    <property type="match status" value="1"/>
</dbReference>
<evidence type="ECO:0000256" key="6">
    <source>
        <dbReference type="ARBA" id="ARBA00051388"/>
    </source>
</evidence>
<evidence type="ECO:0000259" key="13">
    <source>
        <dbReference type="Pfam" id="PF02771"/>
    </source>
</evidence>
<dbReference type="FunFam" id="2.40.110.10:FF:000031">
    <property type="entry name" value="Acyl-CoA dehydrogenase, putative"/>
    <property type="match status" value="1"/>
</dbReference>
<dbReference type="RefSeq" id="WP_109252162.1">
    <property type="nucleotide sequence ID" value="NZ_QEXV01000001.1"/>
</dbReference>
<keyword evidence="3 10" id="KW-0285">Flavoprotein</keyword>
<evidence type="ECO:0000256" key="7">
    <source>
        <dbReference type="ARBA" id="ARBA00058683"/>
    </source>
</evidence>
<evidence type="ECO:0000259" key="11">
    <source>
        <dbReference type="Pfam" id="PF00441"/>
    </source>
</evidence>
<dbReference type="Pfam" id="PF12806">
    <property type="entry name" value="Acyl-CoA_dh_C"/>
    <property type="match status" value="1"/>
</dbReference>
<dbReference type="InterPro" id="IPR009100">
    <property type="entry name" value="AcylCoA_DH/oxidase_NM_dom_sf"/>
</dbReference>
<accession>A0A2U2BXZ3</accession>
<reference evidence="16" key="1">
    <citation type="submission" date="2018-05" db="EMBL/GenBank/DDBJ databases">
        <authorList>
            <person name="Liu B.-T."/>
        </authorList>
    </citation>
    <scope>NUCLEOTIDE SEQUENCE [LARGE SCALE GENOMIC DNA]</scope>
    <source>
        <strain evidence="16">WD6-1</strain>
    </source>
</reference>
<dbReference type="SUPFAM" id="SSF56645">
    <property type="entry name" value="Acyl-CoA dehydrogenase NM domain-like"/>
    <property type="match status" value="1"/>
</dbReference>
<dbReference type="InterPro" id="IPR006091">
    <property type="entry name" value="Acyl-CoA_Oxase/DH_mid-dom"/>
</dbReference>
<dbReference type="AlphaFoldDB" id="A0A2U2BXZ3"/>
<evidence type="ECO:0000256" key="3">
    <source>
        <dbReference type="ARBA" id="ARBA00022630"/>
    </source>
</evidence>
<dbReference type="InterPro" id="IPR036250">
    <property type="entry name" value="AcylCo_DH-like_C"/>
</dbReference>
<evidence type="ECO:0000256" key="1">
    <source>
        <dbReference type="ARBA" id="ARBA00001974"/>
    </source>
</evidence>
<feature type="domain" description="Acyl-CoA oxidase/dehydrogenase middle" evidence="12">
    <location>
        <begin position="163"/>
        <end position="271"/>
    </location>
</feature>
<dbReference type="SUPFAM" id="SSF47203">
    <property type="entry name" value="Acyl-CoA dehydrogenase C-terminal domain-like"/>
    <property type="match status" value="1"/>
</dbReference>
<dbReference type="PANTHER" id="PTHR42803">
    <property type="entry name" value="ACYL-COA DEHYDROGENASE"/>
    <property type="match status" value="1"/>
</dbReference>
<proteinExistence type="inferred from homology"/>
<dbReference type="Gene3D" id="1.10.540.10">
    <property type="entry name" value="Acyl-CoA dehydrogenase/oxidase, N-terminal domain"/>
    <property type="match status" value="1"/>
</dbReference>
<dbReference type="InterPro" id="IPR046373">
    <property type="entry name" value="Acyl-CoA_Oxase/DH_mid-dom_sf"/>
</dbReference>
<evidence type="ECO:0000313" key="15">
    <source>
        <dbReference type="EMBL" id="PWE18888.1"/>
    </source>
</evidence>
<comment type="function">
    <text evidence="7">Involved in the assimilation of dimethylsulphoniopropionate (DMSP), an important compound in the fixation of carbon in marine phytoplankton, by mediating the conversion of 3-(methylthio)propanoyl-CoA (MMPA-CoA) to 3-(methylthio)acryloyl-CoA (MTA-CoA).</text>
</comment>
<dbReference type="InterPro" id="IPR009075">
    <property type="entry name" value="AcylCo_DH/oxidase_C"/>
</dbReference>
<comment type="caution">
    <text evidence="15">The sequence shown here is derived from an EMBL/GenBank/DDBJ whole genome shotgun (WGS) entry which is preliminary data.</text>
</comment>
<evidence type="ECO:0000256" key="10">
    <source>
        <dbReference type="RuleBase" id="RU362125"/>
    </source>
</evidence>
<dbReference type="InterPro" id="IPR037069">
    <property type="entry name" value="AcylCoA_DH/ox_N_sf"/>
</dbReference>
<comment type="cofactor">
    <cofactor evidence="1 10">
        <name>FAD</name>
        <dbReference type="ChEBI" id="CHEBI:57692"/>
    </cofactor>
</comment>
<keyword evidence="5 10" id="KW-0560">Oxidoreductase</keyword>
<evidence type="ECO:0000256" key="4">
    <source>
        <dbReference type="ARBA" id="ARBA00022827"/>
    </source>
</evidence>
<dbReference type="EMBL" id="QEXV01000001">
    <property type="protein sequence ID" value="PWE18888.1"/>
    <property type="molecule type" value="Genomic_DNA"/>
</dbReference>
<name>A0A2U2BXZ3_9PROT</name>
<dbReference type="InterPro" id="IPR013786">
    <property type="entry name" value="AcylCoA_DH/ox_N"/>
</dbReference>
<evidence type="ECO:0000256" key="9">
    <source>
        <dbReference type="ARBA" id="ARBA00069043"/>
    </source>
</evidence>
<organism evidence="15 16">
    <name type="scientific">Marinicauda salina</name>
    <dbReference type="NCBI Taxonomy" id="2135793"/>
    <lineage>
        <taxon>Bacteria</taxon>
        <taxon>Pseudomonadati</taxon>
        <taxon>Pseudomonadota</taxon>
        <taxon>Alphaproteobacteria</taxon>
        <taxon>Maricaulales</taxon>
        <taxon>Maricaulaceae</taxon>
        <taxon>Marinicauda</taxon>
    </lineage>
</organism>
<feature type="domain" description="Acetyl-CoA dehydrogenase-like C-terminal" evidence="14">
    <location>
        <begin position="467"/>
        <end position="592"/>
    </location>
</feature>
<dbReference type="InterPro" id="IPR025878">
    <property type="entry name" value="Acyl-CoA_dh-like_C_dom"/>
</dbReference>
<dbReference type="OrthoDB" id="9807883at2"/>
<dbReference type="GO" id="GO:0016627">
    <property type="term" value="F:oxidoreductase activity, acting on the CH-CH group of donors"/>
    <property type="evidence" value="ECO:0007669"/>
    <property type="project" value="InterPro"/>
</dbReference>
<gene>
    <name evidence="15" type="ORF">DDZ18_04670</name>
</gene>
<dbReference type="Gene3D" id="2.40.110.10">
    <property type="entry name" value="Butyryl-CoA Dehydrogenase, subunit A, domain 2"/>
    <property type="match status" value="1"/>
</dbReference>
<keyword evidence="4 10" id="KW-0274">FAD</keyword>
<dbReference type="GO" id="GO:0050660">
    <property type="term" value="F:flavin adenine dinucleotide binding"/>
    <property type="evidence" value="ECO:0007669"/>
    <property type="project" value="InterPro"/>
</dbReference>
<sequence>MPAYRAPLRDHRFVLNDVLNVQQHGNLEGFSEASSDIVDAILEEGGKFCENVLHPLNKVGDEEGCKLQDDGEVVVPTGFKEAYDQLTEGGWTALAADPEYGGQGLPHYLNLAFNEMVTSTNMAFGMYPGLTGGAVHALVAGGSDEQKRKYLPKMISGEWSGTMNLTEPHCGTDLGLLRTKAVPNGDGSYKISGQKIWISAGEHPMSKNIIHLVLARIEGAPEGVKGISLFVVPKYIVDENGEPGERNGVKCGGLEEKMGIHGNATCVMNYDEATGWLVGEENKGLKIMFIMMNEARLGVGLQGLALAETAYQYSLDFARDRLQGRSLTGPKNPDGPADPIIVHPDVRRMLMDQKVFVEAGRALTFWTALQGDLEHKAEDEETREKAADYMALLTPVIKGYLTDKGYDSISKGLQVHGGSGFTEEWGVSQLLRDARITLIYEGTNGIQALDLVGRKLAMKGMRPINTFFSELDAFVADNQSDEKLKPFVDGLAETKAKLQRATNWLVEKGLENFDNAGAASTDYLHLFGLTCFAYMWAKMAKASLAKIADGEDDPIYEAKLVTGRYFLERWLPDADAHLAKVEAGADCMMALDAEAF</sequence>
<evidence type="ECO:0000259" key="14">
    <source>
        <dbReference type="Pfam" id="PF12806"/>
    </source>
</evidence>
<evidence type="ECO:0000256" key="2">
    <source>
        <dbReference type="ARBA" id="ARBA00009347"/>
    </source>
</evidence>
<dbReference type="Proteomes" id="UP000245168">
    <property type="component" value="Unassembled WGS sequence"/>
</dbReference>
<keyword evidence="16" id="KW-1185">Reference proteome</keyword>
<evidence type="ECO:0000256" key="5">
    <source>
        <dbReference type="ARBA" id="ARBA00023002"/>
    </source>
</evidence>
<dbReference type="Pfam" id="PF02771">
    <property type="entry name" value="Acyl-CoA_dh_N"/>
    <property type="match status" value="1"/>
</dbReference>
<protein>
    <recommendedName>
        <fullName evidence="9">3-methylmercaptopropionyl-CoA dehydrogenase</fullName>
        <ecNumber evidence="8">1.3.99.41</ecNumber>
    </recommendedName>
</protein>
<comment type="similarity">
    <text evidence="2 10">Belongs to the acyl-CoA dehydrogenase family.</text>
</comment>
<evidence type="ECO:0000259" key="12">
    <source>
        <dbReference type="Pfam" id="PF02770"/>
    </source>
</evidence>
<dbReference type="Pfam" id="PF02770">
    <property type="entry name" value="Acyl-CoA_dh_M"/>
    <property type="match status" value="1"/>
</dbReference>
<dbReference type="PANTHER" id="PTHR42803:SF1">
    <property type="entry name" value="BROAD-SPECIFICITY LINEAR ACYL-COA DEHYDROGENASE FADE5"/>
    <property type="match status" value="1"/>
</dbReference>
<feature type="domain" description="Acyl-CoA dehydrogenase/oxidase N-terminal" evidence="13">
    <location>
        <begin position="76"/>
        <end position="158"/>
    </location>
</feature>
<dbReference type="Gene3D" id="1.20.140.10">
    <property type="entry name" value="Butyryl-CoA Dehydrogenase, subunit A, domain 3"/>
    <property type="match status" value="1"/>
</dbReference>
<evidence type="ECO:0000256" key="8">
    <source>
        <dbReference type="ARBA" id="ARBA00066694"/>
    </source>
</evidence>
<dbReference type="InterPro" id="IPR052166">
    <property type="entry name" value="Diverse_Acyl-CoA_DH"/>
</dbReference>
<dbReference type="EC" id="1.3.99.41" evidence="8"/>
<evidence type="ECO:0000313" key="16">
    <source>
        <dbReference type="Proteomes" id="UP000245168"/>
    </source>
</evidence>